<feature type="compositionally biased region" description="Low complexity" evidence="1">
    <location>
        <begin position="208"/>
        <end position="218"/>
    </location>
</feature>
<evidence type="ECO:0000313" key="2">
    <source>
        <dbReference type="EMBL" id="KAF4613532.1"/>
    </source>
</evidence>
<dbReference type="EMBL" id="JAACJL010000045">
    <property type="protein sequence ID" value="KAF4613532.1"/>
    <property type="molecule type" value="Genomic_DNA"/>
</dbReference>
<evidence type="ECO:0000256" key="1">
    <source>
        <dbReference type="SAM" id="MobiDB-lite"/>
    </source>
</evidence>
<comment type="caution">
    <text evidence="2">The sequence shown here is derived from an EMBL/GenBank/DDBJ whole genome shotgun (WGS) entry which is preliminary data.</text>
</comment>
<protein>
    <submittedName>
        <fullName evidence="2">Uncharacterized protein</fullName>
    </submittedName>
</protein>
<organism evidence="2 3">
    <name type="scientific">Agrocybe pediades</name>
    <dbReference type="NCBI Taxonomy" id="84607"/>
    <lineage>
        <taxon>Eukaryota</taxon>
        <taxon>Fungi</taxon>
        <taxon>Dikarya</taxon>
        <taxon>Basidiomycota</taxon>
        <taxon>Agaricomycotina</taxon>
        <taxon>Agaricomycetes</taxon>
        <taxon>Agaricomycetidae</taxon>
        <taxon>Agaricales</taxon>
        <taxon>Agaricineae</taxon>
        <taxon>Strophariaceae</taxon>
        <taxon>Agrocybe</taxon>
    </lineage>
</organism>
<feature type="compositionally biased region" description="Low complexity" evidence="1">
    <location>
        <begin position="174"/>
        <end position="183"/>
    </location>
</feature>
<reference evidence="2 3" key="1">
    <citation type="submission" date="2019-12" db="EMBL/GenBank/DDBJ databases">
        <authorList>
            <person name="Floudas D."/>
            <person name="Bentzer J."/>
            <person name="Ahren D."/>
            <person name="Johansson T."/>
            <person name="Persson P."/>
            <person name="Tunlid A."/>
        </authorList>
    </citation>
    <scope>NUCLEOTIDE SEQUENCE [LARGE SCALE GENOMIC DNA]</scope>
    <source>
        <strain evidence="2 3">CBS 102.39</strain>
    </source>
</reference>
<proteinExistence type="predicted"/>
<dbReference type="AlphaFoldDB" id="A0A8H4QLW3"/>
<sequence>MAVIPVRKCRCTYVKFHRQTAPAGPGHNPHPASISSSTTSSVPSASGLIPLPSSSSTRLPPFPQQPEDDFILGPPPSSHHTHHGGHTNGLGGGGLPTMAETLYNSNSFAFPPLYPTNSTSTSATVPSSTVGVLDTADLGDYSSKYHRAQAQAELFGPGRSGLGTGLTPLYDPRGTSSTSASGTNSGGWLGGWDASTTASTQQQPPQPQQQHSQQPQDQNDPYSRQHHHAASRQDISVGGGQHHHQHGNHFYLPSFRYT</sequence>
<dbReference type="Proteomes" id="UP000521872">
    <property type="component" value="Unassembled WGS sequence"/>
</dbReference>
<accession>A0A8H4QLW3</accession>
<gene>
    <name evidence="2" type="ORF">D9613_008194</name>
</gene>
<feature type="compositionally biased region" description="Gly residues" evidence="1">
    <location>
        <begin position="86"/>
        <end position="95"/>
    </location>
</feature>
<evidence type="ECO:0000313" key="3">
    <source>
        <dbReference type="Proteomes" id="UP000521872"/>
    </source>
</evidence>
<name>A0A8H4QLW3_9AGAR</name>
<keyword evidence="3" id="KW-1185">Reference proteome</keyword>
<feature type="compositionally biased region" description="Low complexity" evidence="1">
    <location>
        <begin position="21"/>
        <end position="59"/>
    </location>
</feature>
<feature type="region of interest" description="Disordered" evidence="1">
    <location>
        <begin position="155"/>
        <end position="258"/>
    </location>
</feature>
<feature type="region of interest" description="Disordered" evidence="1">
    <location>
        <begin position="19"/>
        <end position="95"/>
    </location>
</feature>